<dbReference type="PANTHER" id="PTHR32309:SF13">
    <property type="entry name" value="FERRIC ENTEROBACTIN TRANSPORT PROTEIN FEPE"/>
    <property type="match status" value="1"/>
</dbReference>
<dbReference type="OrthoDB" id="9794577at2"/>
<dbReference type="InterPro" id="IPR025669">
    <property type="entry name" value="AAA_dom"/>
</dbReference>
<dbReference type="Pfam" id="PF13807">
    <property type="entry name" value="GNVR"/>
    <property type="match status" value="1"/>
</dbReference>
<evidence type="ECO:0000256" key="10">
    <source>
        <dbReference type="ARBA" id="ARBA00022777"/>
    </source>
</evidence>
<evidence type="ECO:0000313" key="21">
    <source>
        <dbReference type="Proteomes" id="UP000310406"/>
    </source>
</evidence>
<comment type="caution">
    <text evidence="20">The sequence shown here is derived from an EMBL/GenBank/DDBJ whole genome shotgun (WGS) entry which is preliminary data.</text>
</comment>
<gene>
    <name evidence="20" type="ORF">EZV76_13590</name>
</gene>
<evidence type="ECO:0000256" key="12">
    <source>
        <dbReference type="ARBA" id="ARBA00022989"/>
    </source>
</evidence>
<dbReference type="InterPro" id="IPR050445">
    <property type="entry name" value="Bact_polysacc_biosynth/exp"/>
</dbReference>
<evidence type="ECO:0000259" key="17">
    <source>
        <dbReference type="Pfam" id="PF02706"/>
    </source>
</evidence>
<dbReference type="Pfam" id="PF02706">
    <property type="entry name" value="Wzz"/>
    <property type="match status" value="1"/>
</dbReference>
<evidence type="ECO:0000256" key="2">
    <source>
        <dbReference type="ARBA" id="ARBA00007316"/>
    </source>
</evidence>
<comment type="subcellular location">
    <subcellularLocation>
        <location evidence="1">Cell inner membrane</location>
        <topology evidence="1">Multi-pass membrane protein</topology>
    </subcellularLocation>
</comment>
<comment type="similarity">
    <text evidence="3">Belongs to the etk/wzc family.</text>
</comment>
<dbReference type="InterPro" id="IPR003856">
    <property type="entry name" value="LPS_length_determ_N"/>
</dbReference>
<evidence type="ECO:0000256" key="3">
    <source>
        <dbReference type="ARBA" id="ARBA00008883"/>
    </source>
</evidence>
<dbReference type="EC" id="2.7.10.2" evidence="4"/>
<keyword evidence="8 16" id="KW-0812">Transmembrane</keyword>
<organism evidence="20 21">
    <name type="scientific">Flagellimonas alvinocaridis</name>
    <dbReference type="NCBI Taxonomy" id="2530200"/>
    <lineage>
        <taxon>Bacteria</taxon>
        <taxon>Pseudomonadati</taxon>
        <taxon>Bacteroidota</taxon>
        <taxon>Flavobacteriia</taxon>
        <taxon>Flavobacteriales</taxon>
        <taxon>Flavobacteriaceae</taxon>
        <taxon>Flagellimonas</taxon>
    </lineage>
</organism>
<dbReference type="RefSeq" id="WP_136567116.1">
    <property type="nucleotide sequence ID" value="NZ_SNTZ01000009.1"/>
</dbReference>
<evidence type="ECO:0000256" key="11">
    <source>
        <dbReference type="ARBA" id="ARBA00022840"/>
    </source>
</evidence>
<dbReference type="GO" id="GO:0005886">
    <property type="term" value="C:plasma membrane"/>
    <property type="evidence" value="ECO:0007669"/>
    <property type="project" value="UniProtKB-SubCell"/>
</dbReference>
<dbReference type="InterPro" id="IPR032807">
    <property type="entry name" value="GNVR"/>
</dbReference>
<dbReference type="Pfam" id="PF13614">
    <property type="entry name" value="AAA_31"/>
    <property type="match status" value="1"/>
</dbReference>
<evidence type="ECO:0000256" key="16">
    <source>
        <dbReference type="SAM" id="Phobius"/>
    </source>
</evidence>
<dbReference type="GO" id="GO:0005524">
    <property type="term" value="F:ATP binding"/>
    <property type="evidence" value="ECO:0007669"/>
    <property type="project" value="UniProtKB-KW"/>
</dbReference>
<evidence type="ECO:0000256" key="7">
    <source>
        <dbReference type="ARBA" id="ARBA00022679"/>
    </source>
</evidence>
<evidence type="ECO:0000256" key="9">
    <source>
        <dbReference type="ARBA" id="ARBA00022741"/>
    </source>
</evidence>
<comment type="similarity">
    <text evidence="2">Belongs to the CpsD/CapB family.</text>
</comment>
<dbReference type="GO" id="GO:0004715">
    <property type="term" value="F:non-membrane spanning protein tyrosine kinase activity"/>
    <property type="evidence" value="ECO:0007669"/>
    <property type="project" value="UniProtKB-EC"/>
</dbReference>
<reference evidence="20 21" key="1">
    <citation type="submission" date="2019-03" db="EMBL/GenBank/DDBJ databases">
        <title>Muricauda SCR12 sp.nov, a marine bacterium isolated from Pacific Ocean:the Okinawa trough.</title>
        <authorList>
            <person name="Liu L."/>
        </authorList>
    </citation>
    <scope>NUCLEOTIDE SEQUENCE [LARGE SCALE GENOMIC DNA]</scope>
    <source>
        <strain evidence="20 21">SCR12</strain>
    </source>
</reference>
<keyword evidence="10 20" id="KW-0418">Kinase</keyword>
<keyword evidence="14" id="KW-0829">Tyrosine-protein kinase</keyword>
<evidence type="ECO:0000259" key="19">
    <source>
        <dbReference type="Pfam" id="PF13807"/>
    </source>
</evidence>
<keyword evidence="21" id="KW-1185">Reference proteome</keyword>
<dbReference type="Proteomes" id="UP000310406">
    <property type="component" value="Unassembled WGS sequence"/>
</dbReference>
<keyword evidence="11" id="KW-0067">ATP-binding</keyword>
<protein>
    <recommendedName>
        <fullName evidence="4">non-specific protein-tyrosine kinase</fullName>
        <ecNumber evidence="4">2.7.10.2</ecNumber>
    </recommendedName>
</protein>
<keyword evidence="12 16" id="KW-1133">Transmembrane helix</keyword>
<dbReference type="Gene3D" id="3.40.50.300">
    <property type="entry name" value="P-loop containing nucleotide triphosphate hydrolases"/>
    <property type="match status" value="1"/>
</dbReference>
<comment type="catalytic activity">
    <reaction evidence="15">
        <text>L-tyrosyl-[protein] + ATP = O-phospho-L-tyrosyl-[protein] + ADP + H(+)</text>
        <dbReference type="Rhea" id="RHEA:10596"/>
        <dbReference type="Rhea" id="RHEA-COMP:10136"/>
        <dbReference type="Rhea" id="RHEA-COMP:20101"/>
        <dbReference type="ChEBI" id="CHEBI:15378"/>
        <dbReference type="ChEBI" id="CHEBI:30616"/>
        <dbReference type="ChEBI" id="CHEBI:46858"/>
        <dbReference type="ChEBI" id="CHEBI:61978"/>
        <dbReference type="ChEBI" id="CHEBI:456216"/>
        <dbReference type="EC" id="2.7.10.2"/>
    </reaction>
</comment>
<evidence type="ECO:0000256" key="14">
    <source>
        <dbReference type="ARBA" id="ARBA00023137"/>
    </source>
</evidence>
<feature type="domain" description="AAA" evidence="18">
    <location>
        <begin position="584"/>
        <end position="717"/>
    </location>
</feature>
<evidence type="ECO:0000256" key="4">
    <source>
        <dbReference type="ARBA" id="ARBA00011903"/>
    </source>
</evidence>
<feature type="transmembrane region" description="Helical" evidence="16">
    <location>
        <begin position="28"/>
        <end position="46"/>
    </location>
</feature>
<keyword evidence="5" id="KW-1003">Cell membrane</keyword>
<dbReference type="PANTHER" id="PTHR32309">
    <property type="entry name" value="TYROSINE-PROTEIN KINASE"/>
    <property type="match status" value="1"/>
</dbReference>
<evidence type="ECO:0000256" key="6">
    <source>
        <dbReference type="ARBA" id="ARBA00022519"/>
    </source>
</evidence>
<dbReference type="NCBIfam" id="TIGR01007">
    <property type="entry name" value="eps_fam"/>
    <property type="match status" value="1"/>
</dbReference>
<sequence>MDKTYSSPLDKKTELSEIVSSYTKHWKWFALSVFICLVVAFLYLRYATPIFSASAQIQVLDENAASSELGVFRELEIFTGGNKTKVQDEIDIFKSRSNFIEVAKQLGLNIRMTVLGKIADTEIYNDAPVNINFIPSDSIVEQSKFSFFLDLSSETQFGHKSEENESFKSYVYGKQVSTPIGNMVITPNDNFKRYKNENLRVDIMPIHEVGQNYMKKIKVSMKDEFSNVLSITITDPNQDKAVDILNALINTYNNNAIADKKAVADKTSLFIDDRIADIYSDLSSVDQSAEDFRTDRGIADIASQSNINLNVSATGEQELRDANIQLNIASSMRDLIETQESFDIIPSNIGLSDPSIANAAAKYNQLVAERNRLLKSSNEKNPVIVNLDEQLRGLKRTMQSSLNSVENNLNLQVNDLSKQLSRVNSRIYSAPKNERALRDITRKQQTAESLYLYLLQKREEAQISFASSAPKSKVIDWAYATSSNPVAPKSNIILLASLLFGLAIPFSILYTKDLLDSKVHNKSTLEKFIREVPVLGEIPRLKKNELKIINDQDRSVLAESLRILRTNLDYLIKSKKNKSKNNIIFVTSGVPGEGKTFVSSNLAMVLASTNKKVILIGADIRNPKIYSFFSGANVDKLSLGKSQDGIGLSEFLHDHSISLSDMINPMLAYSNTIDVVYSGKIPPNPAELLMSERLKELFDEVSEKYDYVIVDTAPLMVVSDTLLISTFADFTVYVTRSGMTERTSLEFPRNLQKEGKLNGLTFVVNGVKQSELGYGGRYGYGYGATVKKWWHFSRT</sequence>
<dbReference type="AlphaFoldDB" id="A0A4S8RVV3"/>
<keyword evidence="9" id="KW-0547">Nucleotide-binding</keyword>
<feature type="domain" description="Polysaccharide chain length determinant N-terminal" evidence="17">
    <location>
        <begin position="13"/>
        <end position="106"/>
    </location>
</feature>
<evidence type="ECO:0000256" key="8">
    <source>
        <dbReference type="ARBA" id="ARBA00022692"/>
    </source>
</evidence>
<dbReference type="InterPro" id="IPR005702">
    <property type="entry name" value="Wzc-like_C"/>
</dbReference>
<evidence type="ECO:0000256" key="1">
    <source>
        <dbReference type="ARBA" id="ARBA00004429"/>
    </source>
</evidence>
<keyword evidence="7 20" id="KW-0808">Transferase</keyword>
<evidence type="ECO:0000256" key="15">
    <source>
        <dbReference type="ARBA" id="ARBA00051245"/>
    </source>
</evidence>
<proteinExistence type="inferred from homology"/>
<dbReference type="SUPFAM" id="SSF52540">
    <property type="entry name" value="P-loop containing nucleoside triphosphate hydrolases"/>
    <property type="match status" value="1"/>
</dbReference>
<dbReference type="EMBL" id="SNTZ01000009">
    <property type="protein sequence ID" value="THV58114.1"/>
    <property type="molecule type" value="Genomic_DNA"/>
</dbReference>
<evidence type="ECO:0000256" key="13">
    <source>
        <dbReference type="ARBA" id="ARBA00023136"/>
    </source>
</evidence>
<evidence type="ECO:0000313" key="20">
    <source>
        <dbReference type="EMBL" id="THV58114.1"/>
    </source>
</evidence>
<feature type="domain" description="Tyrosine-protein kinase G-rich" evidence="19">
    <location>
        <begin position="439"/>
        <end position="512"/>
    </location>
</feature>
<name>A0A4S8RVV3_9FLAO</name>
<evidence type="ECO:0000256" key="5">
    <source>
        <dbReference type="ARBA" id="ARBA00022475"/>
    </source>
</evidence>
<dbReference type="CDD" id="cd05387">
    <property type="entry name" value="BY-kinase"/>
    <property type="match status" value="1"/>
</dbReference>
<accession>A0A4S8RVV3</accession>
<keyword evidence="13 16" id="KW-0472">Membrane</keyword>
<keyword evidence="6" id="KW-0997">Cell inner membrane</keyword>
<dbReference type="InterPro" id="IPR027417">
    <property type="entry name" value="P-loop_NTPase"/>
</dbReference>
<evidence type="ECO:0000259" key="18">
    <source>
        <dbReference type="Pfam" id="PF13614"/>
    </source>
</evidence>